<sequence length="139" mass="15363">MHFHLTRSAAAADGQDCQFDTTALGLNSLRETMRGFGMLTDYQPLLWPDLDGPERRRLFQEDPDSADPNPGGIPDSKLTRPGRWRISAAEITAALATYDAAPAEVRLAVEDPDDGYPAWVRWIAFLRLAAGHDGIARRT</sequence>
<evidence type="ECO:0000256" key="1">
    <source>
        <dbReference type="SAM" id="MobiDB-lite"/>
    </source>
</evidence>
<dbReference type="Proteomes" id="UP000263377">
    <property type="component" value="Unassembled WGS sequence"/>
</dbReference>
<name>A0A372ZUG7_9ACTN</name>
<gene>
    <name evidence="2" type="ORF">DR950_17765</name>
</gene>
<keyword evidence="3" id="KW-1185">Reference proteome</keyword>
<dbReference type="EMBL" id="QVIG01000001">
    <property type="protein sequence ID" value="RGD59391.1"/>
    <property type="molecule type" value="Genomic_DNA"/>
</dbReference>
<dbReference type="AlphaFoldDB" id="A0A372ZUG7"/>
<evidence type="ECO:0000313" key="3">
    <source>
        <dbReference type="Proteomes" id="UP000263377"/>
    </source>
</evidence>
<comment type="caution">
    <text evidence="2">The sequence shown here is derived from an EMBL/GenBank/DDBJ whole genome shotgun (WGS) entry which is preliminary data.</text>
</comment>
<protein>
    <submittedName>
        <fullName evidence="2">Uncharacterized protein</fullName>
    </submittedName>
</protein>
<proteinExistence type="predicted"/>
<reference evidence="2 3" key="1">
    <citation type="submission" date="2018-08" db="EMBL/GenBank/DDBJ databases">
        <title>Diversity &amp; Physiological Properties of Lignin-Decomposing Actinobacteria from Soil.</title>
        <authorList>
            <person name="Roh S.G."/>
            <person name="Kim S.B."/>
        </authorList>
    </citation>
    <scope>NUCLEOTIDE SEQUENCE [LARGE SCALE GENOMIC DNA]</scope>
    <source>
        <strain evidence="2 3">MMS17-GH009</strain>
    </source>
</reference>
<organism evidence="2 3">
    <name type="scientific">Kitasatospora xanthocidica</name>
    <dbReference type="NCBI Taxonomy" id="83382"/>
    <lineage>
        <taxon>Bacteria</taxon>
        <taxon>Bacillati</taxon>
        <taxon>Actinomycetota</taxon>
        <taxon>Actinomycetes</taxon>
        <taxon>Kitasatosporales</taxon>
        <taxon>Streptomycetaceae</taxon>
        <taxon>Kitasatospora</taxon>
    </lineage>
</organism>
<accession>A0A372ZUG7</accession>
<evidence type="ECO:0000313" key="2">
    <source>
        <dbReference type="EMBL" id="RGD59391.1"/>
    </source>
</evidence>
<feature type="region of interest" description="Disordered" evidence="1">
    <location>
        <begin position="56"/>
        <end position="79"/>
    </location>
</feature>